<comment type="cofactor">
    <cofactor evidence="2">
        <name>K(+)</name>
        <dbReference type="ChEBI" id="CHEBI:29103"/>
    </cofactor>
</comment>
<dbReference type="NCBIfam" id="TIGR01064">
    <property type="entry name" value="pyruv_kin"/>
    <property type="match status" value="1"/>
</dbReference>
<dbReference type="UniPathway" id="UPA00109">
    <property type="reaction ID" value="UER00188"/>
</dbReference>
<organism evidence="19">
    <name type="scientific">Micromonas pusilla (strain CCMP1545)</name>
    <name type="common">Picoplanktonic green alga</name>
    <dbReference type="NCBI Taxonomy" id="564608"/>
    <lineage>
        <taxon>Eukaryota</taxon>
        <taxon>Viridiplantae</taxon>
        <taxon>Chlorophyta</taxon>
        <taxon>Mamiellophyceae</taxon>
        <taxon>Mamiellales</taxon>
        <taxon>Mamiellaceae</taxon>
        <taxon>Micromonas</taxon>
    </lineage>
</organism>
<keyword evidence="9 15" id="KW-0418">Kinase</keyword>
<dbReference type="Proteomes" id="UP000001876">
    <property type="component" value="Unassembled WGS sequence"/>
</dbReference>
<dbReference type="InterPro" id="IPR011037">
    <property type="entry name" value="Pyrv_Knase-like_insert_dom_sf"/>
</dbReference>
<comment type="similarity">
    <text evidence="4 15">Belongs to the pyruvate kinase family.</text>
</comment>
<dbReference type="KEGG" id="mpp:MICPUCDRAFT_49922"/>
<dbReference type="SUPFAM" id="SSF52935">
    <property type="entry name" value="PK C-terminal domain-like"/>
    <property type="match status" value="1"/>
</dbReference>
<dbReference type="InterPro" id="IPR015813">
    <property type="entry name" value="Pyrv/PenolPyrv_kinase-like_dom"/>
</dbReference>
<dbReference type="NCBIfam" id="NF004491">
    <property type="entry name" value="PRK05826.1"/>
    <property type="match status" value="1"/>
</dbReference>
<keyword evidence="6 15" id="KW-0808">Transferase</keyword>
<dbReference type="Pfam" id="PF02887">
    <property type="entry name" value="PK_C"/>
    <property type="match status" value="1"/>
</dbReference>
<reference evidence="18 19" key="1">
    <citation type="journal article" date="2009" name="Science">
        <title>Green evolution and dynamic adaptations revealed by genomes of the marine picoeukaryotes Micromonas.</title>
        <authorList>
            <person name="Worden A.Z."/>
            <person name="Lee J.H."/>
            <person name="Mock T."/>
            <person name="Rouze P."/>
            <person name="Simmons M.P."/>
            <person name="Aerts A.L."/>
            <person name="Allen A.E."/>
            <person name="Cuvelier M.L."/>
            <person name="Derelle E."/>
            <person name="Everett M.V."/>
            <person name="Foulon E."/>
            <person name="Grimwood J."/>
            <person name="Gundlach H."/>
            <person name="Henrissat B."/>
            <person name="Napoli C."/>
            <person name="McDonald S.M."/>
            <person name="Parker M.S."/>
            <person name="Rombauts S."/>
            <person name="Salamov A."/>
            <person name="Von Dassow P."/>
            <person name="Badger J.H."/>
            <person name="Coutinho P.M."/>
            <person name="Demir E."/>
            <person name="Dubchak I."/>
            <person name="Gentemann C."/>
            <person name="Eikrem W."/>
            <person name="Gready J.E."/>
            <person name="John U."/>
            <person name="Lanier W."/>
            <person name="Lindquist E.A."/>
            <person name="Lucas S."/>
            <person name="Mayer K.F."/>
            <person name="Moreau H."/>
            <person name="Not F."/>
            <person name="Otillar R."/>
            <person name="Panaud O."/>
            <person name="Pangilinan J."/>
            <person name="Paulsen I."/>
            <person name="Piegu B."/>
            <person name="Poliakov A."/>
            <person name="Robbens S."/>
            <person name="Schmutz J."/>
            <person name="Toulza E."/>
            <person name="Wyss T."/>
            <person name="Zelensky A."/>
            <person name="Zhou K."/>
            <person name="Armbrust E.V."/>
            <person name="Bhattacharya D."/>
            <person name="Goodenough U.W."/>
            <person name="Van de Peer Y."/>
            <person name="Grigoriev I.V."/>
        </authorList>
    </citation>
    <scope>NUCLEOTIDE SEQUENCE [LARGE SCALE GENOMIC DNA]</scope>
    <source>
        <strain evidence="18 19">CCMP1545</strain>
    </source>
</reference>
<dbReference type="InterPro" id="IPR001697">
    <property type="entry name" value="Pyr_Knase"/>
</dbReference>
<keyword evidence="11 15" id="KW-0460">Magnesium</keyword>
<dbReference type="EC" id="2.7.1.40" evidence="5 15"/>
<dbReference type="FunFam" id="3.20.20.60:FF:000001">
    <property type="entry name" value="Pyruvate kinase"/>
    <property type="match status" value="1"/>
</dbReference>
<feature type="domain" description="Pyruvate kinase C-terminal" evidence="17">
    <location>
        <begin position="366"/>
        <end position="476"/>
    </location>
</feature>
<keyword evidence="19" id="KW-1185">Reference proteome</keyword>
<comment type="cofactor">
    <cofactor evidence="1">
        <name>Mg(2+)</name>
        <dbReference type="ChEBI" id="CHEBI:18420"/>
    </cofactor>
</comment>
<evidence type="ECO:0000256" key="14">
    <source>
        <dbReference type="ARBA" id="ARBA00048152"/>
    </source>
</evidence>
<dbReference type="RefSeq" id="XP_003055372.1">
    <property type="nucleotide sequence ID" value="XM_003055326.1"/>
</dbReference>
<dbReference type="InterPro" id="IPR015806">
    <property type="entry name" value="Pyrv_Knase_insert_dom_sf"/>
</dbReference>
<evidence type="ECO:0000256" key="9">
    <source>
        <dbReference type="ARBA" id="ARBA00022777"/>
    </source>
</evidence>
<evidence type="ECO:0000256" key="4">
    <source>
        <dbReference type="ARBA" id="ARBA00008663"/>
    </source>
</evidence>
<keyword evidence="10" id="KW-0067">ATP-binding</keyword>
<keyword evidence="7" id="KW-0479">Metal-binding</keyword>
<evidence type="ECO:0000256" key="2">
    <source>
        <dbReference type="ARBA" id="ARBA00001958"/>
    </source>
</evidence>
<evidence type="ECO:0000256" key="13">
    <source>
        <dbReference type="ARBA" id="ARBA00023317"/>
    </source>
</evidence>
<dbReference type="InterPro" id="IPR040442">
    <property type="entry name" value="Pyrv_kinase-like_dom_sf"/>
</dbReference>
<gene>
    <name evidence="18" type="ORF">MICPUCDRAFT_49922</name>
</gene>
<evidence type="ECO:0000256" key="3">
    <source>
        <dbReference type="ARBA" id="ARBA00004997"/>
    </source>
</evidence>
<dbReference type="InterPro" id="IPR018209">
    <property type="entry name" value="Pyrv_Knase_AS"/>
</dbReference>
<evidence type="ECO:0000256" key="1">
    <source>
        <dbReference type="ARBA" id="ARBA00001946"/>
    </source>
</evidence>
<evidence type="ECO:0000256" key="11">
    <source>
        <dbReference type="ARBA" id="ARBA00022842"/>
    </source>
</evidence>
<keyword evidence="12 15" id="KW-0324">Glycolysis</keyword>
<evidence type="ECO:0000313" key="19">
    <source>
        <dbReference type="Proteomes" id="UP000001876"/>
    </source>
</evidence>
<keyword evidence="8" id="KW-0547">Nucleotide-binding</keyword>
<dbReference type="SUPFAM" id="SSF50800">
    <property type="entry name" value="PK beta-barrel domain-like"/>
    <property type="match status" value="1"/>
</dbReference>
<evidence type="ECO:0000256" key="15">
    <source>
        <dbReference type="RuleBase" id="RU000504"/>
    </source>
</evidence>
<evidence type="ECO:0000256" key="5">
    <source>
        <dbReference type="ARBA" id="ARBA00012142"/>
    </source>
</evidence>
<evidence type="ECO:0000256" key="6">
    <source>
        <dbReference type="ARBA" id="ARBA00022679"/>
    </source>
</evidence>
<dbReference type="Gene3D" id="2.40.33.10">
    <property type="entry name" value="PK beta-barrel domain-like"/>
    <property type="match status" value="1"/>
</dbReference>
<dbReference type="AlphaFoldDB" id="C1MGS5"/>
<evidence type="ECO:0000256" key="7">
    <source>
        <dbReference type="ARBA" id="ARBA00022723"/>
    </source>
</evidence>
<dbReference type="PROSITE" id="PS00110">
    <property type="entry name" value="PYRUVATE_KINASE"/>
    <property type="match status" value="1"/>
</dbReference>
<dbReference type="InterPro" id="IPR015793">
    <property type="entry name" value="Pyrv_Knase_brl"/>
</dbReference>
<evidence type="ECO:0000313" key="18">
    <source>
        <dbReference type="EMBL" id="EEH60624.1"/>
    </source>
</evidence>
<dbReference type="GO" id="GO:0016301">
    <property type="term" value="F:kinase activity"/>
    <property type="evidence" value="ECO:0007669"/>
    <property type="project" value="UniProtKB-KW"/>
</dbReference>
<proteinExistence type="inferred from homology"/>
<protein>
    <recommendedName>
        <fullName evidence="5 15">Pyruvate kinase</fullName>
        <ecNumber evidence="5 15">2.7.1.40</ecNumber>
    </recommendedName>
</protein>
<dbReference type="GO" id="GO:0030955">
    <property type="term" value="F:potassium ion binding"/>
    <property type="evidence" value="ECO:0007669"/>
    <property type="project" value="InterPro"/>
</dbReference>
<dbReference type="NCBIfam" id="NF004978">
    <property type="entry name" value="PRK06354.1"/>
    <property type="match status" value="1"/>
</dbReference>
<comment type="pathway">
    <text evidence="3 15">Carbohydrate degradation; glycolysis; pyruvate from D-glyceraldehyde 3-phosphate: step 5/5.</text>
</comment>
<dbReference type="FunFam" id="2.40.33.10:FF:000001">
    <property type="entry name" value="Pyruvate kinase"/>
    <property type="match status" value="1"/>
</dbReference>
<dbReference type="GO" id="GO:0006950">
    <property type="term" value="P:response to stress"/>
    <property type="evidence" value="ECO:0007669"/>
    <property type="project" value="UniProtKB-ARBA"/>
</dbReference>
<evidence type="ECO:0000259" key="17">
    <source>
        <dbReference type="Pfam" id="PF02887"/>
    </source>
</evidence>
<dbReference type="PRINTS" id="PR01050">
    <property type="entry name" value="PYRUVTKNASE"/>
</dbReference>
<accession>C1MGS5</accession>
<dbReference type="GO" id="GO:0005524">
    <property type="term" value="F:ATP binding"/>
    <property type="evidence" value="ECO:0007669"/>
    <property type="project" value="UniProtKB-KW"/>
</dbReference>
<dbReference type="EMBL" id="GG663735">
    <property type="protein sequence ID" value="EEH60624.1"/>
    <property type="molecule type" value="Genomic_DNA"/>
</dbReference>
<dbReference type="GeneID" id="9680800"/>
<dbReference type="SUPFAM" id="SSF51621">
    <property type="entry name" value="Phosphoenolpyruvate/pyruvate domain"/>
    <property type="match status" value="1"/>
</dbReference>
<dbReference type="InterPro" id="IPR036918">
    <property type="entry name" value="Pyrv_Knase_C_sf"/>
</dbReference>
<dbReference type="PANTHER" id="PTHR11817">
    <property type="entry name" value="PYRUVATE KINASE"/>
    <property type="match status" value="1"/>
</dbReference>
<dbReference type="GO" id="GO:0004743">
    <property type="term" value="F:pyruvate kinase activity"/>
    <property type="evidence" value="ECO:0007669"/>
    <property type="project" value="UniProtKB-EC"/>
</dbReference>
<dbReference type="STRING" id="564608.C1MGS5"/>
<dbReference type="InterPro" id="IPR015795">
    <property type="entry name" value="Pyrv_Knase_C"/>
</dbReference>
<comment type="catalytic activity">
    <reaction evidence="14 15">
        <text>pyruvate + ATP = phosphoenolpyruvate + ADP + H(+)</text>
        <dbReference type="Rhea" id="RHEA:18157"/>
        <dbReference type="ChEBI" id="CHEBI:15361"/>
        <dbReference type="ChEBI" id="CHEBI:15378"/>
        <dbReference type="ChEBI" id="CHEBI:30616"/>
        <dbReference type="ChEBI" id="CHEBI:58702"/>
        <dbReference type="ChEBI" id="CHEBI:456216"/>
        <dbReference type="EC" id="2.7.1.40"/>
    </reaction>
</comment>
<evidence type="ECO:0000256" key="10">
    <source>
        <dbReference type="ARBA" id="ARBA00022840"/>
    </source>
</evidence>
<evidence type="ECO:0000256" key="12">
    <source>
        <dbReference type="ARBA" id="ARBA00023152"/>
    </source>
</evidence>
<dbReference type="Gene3D" id="3.20.20.60">
    <property type="entry name" value="Phosphoenolpyruvate-binding domains"/>
    <property type="match status" value="1"/>
</dbReference>
<evidence type="ECO:0000259" key="16">
    <source>
        <dbReference type="Pfam" id="PF00224"/>
    </source>
</evidence>
<feature type="domain" description="Pyruvate kinase barrel" evidence="16">
    <location>
        <begin position="10"/>
        <end position="330"/>
    </location>
</feature>
<evidence type="ECO:0000256" key="8">
    <source>
        <dbReference type="ARBA" id="ARBA00022741"/>
    </source>
</evidence>
<keyword evidence="13" id="KW-0670">Pyruvate</keyword>
<dbReference type="OMA" id="DDCESRC"/>
<dbReference type="GO" id="GO:0000287">
    <property type="term" value="F:magnesium ion binding"/>
    <property type="evidence" value="ECO:0007669"/>
    <property type="project" value="InterPro"/>
</dbReference>
<dbReference type="Gene3D" id="3.40.1380.20">
    <property type="entry name" value="Pyruvate kinase, C-terminal domain"/>
    <property type="match status" value="1"/>
</dbReference>
<dbReference type="eggNOG" id="KOG2323">
    <property type="taxonomic scope" value="Eukaryota"/>
</dbReference>
<sequence length="488" mass="52913">MYADALYKFKSKVICTLGPVSREVPVLEKMLRAGMKVARFNFSHGEHSYHQHTLDNLRIASANTGILCGVLLDTKGPEIRTGFLANGDAVHLTAGSEVTLTTDYEHKGDETCIAVSYKNLAKDVRPGSKILAADGSITFTVLQCDVTGGKVTARVENNAKLGERKNMNVVDLPTITEKDTNDLLEWGVKNKVDFIAASFVRKGSDLDHIREVLGPAAATISIISKVENQEGLDNFKDIVDKSDGVMVARGDLGMEIPMHQIFLAQKRMIKRCNEQGKPVVTATQMLESMTGAPRPTRAEATDVANAILDGTDCVMLSGETAAGGYPVEAVSVMAQICAESEAHIDSEAQFRRILDRQKVPMDSIKESLASTAVRCAHKVGARLIISLARTGKLAQYIAKYRSPVPILMLILDEEGVEAAESVARRSLVYRGIVPVVVKTADHPPGNYREQMLEALNHAKAMGLVKTGDQVVGLHALGKDSVMKVLEVH</sequence>
<dbReference type="Pfam" id="PF00224">
    <property type="entry name" value="PK"/>
    <property type="match status" value="1"/>
</dbReference>
<name>C1MGS5_MICPC</name>
<dbReference type="OrthoDB" id="108365at2759"/>